<keyword evidence="7 10" id="KW-0406">Ion transport</keyword>
<dbReference type="InterPro" id="IPR006153">
    <property type="entry name" value="Cation/H_exchanger_TM"/>
</dbReference>
<evidence type="ECO:0000313" key="13">
    <source>
        <dbReference type="Proteomes" id="UP000321635"/>
    </source>
</evidence>
<evidence type="ECO:0000256" key="6">
    <source>
        <dbReference type="ARBA" id="ARBA00023053"/>
    </source>
</evidence>
<feature type="transmembrane region" description="Helical" evidence="10">
    <location>
        <begin position="347"/>
        <end position="367"/>
    </location>
</feature>
<dbReference type="InterPro" id="IPR018422">
    <property type="entry name" value="Cation/H_exchanger_CPA1"/>
</dbReference>
<feature type="transmembrane region" description="Helical" evidence="10">
    <location>
        <begin position="57"/>
        <end position="79"/>
    </location>
</feature>
<feature type="transmembrane region" description="Helical" evidence="10">
    <location>
        <begin position="184"/>
        <end position="203"/>
    </location>
</feature>
<sequence>MSDVARFEFLLVIISAILILALVARRLSLPPSAAFIAGGLVMALIPGAPSITLDPDLVLVIFLPPLLMSSAYFTVWASFRANLVSILNLAVGAVLFSTLAVGCVTRWLAPGLPWSVCFALGAILAPPDAVAAKSVLERVRLPERLSTLLEGESLLNDASSIVVYRVAIAAFLTGTFSITRATTMFGVLSVGGVALGLALGWAAVFLIRRIGNATVVICLTLLLPWVGYVTGERLGVSGVMATVTMGLLFGWHQHEVFPAKTRRSADAFWEVLTFLLEALIFVMIGLSLHSIAPLDHEIFPTTGRLVGGVAGVVLATIVVRFIWAYGATAVDWTRAALRGIPHRKGRWGEAAILGWAGMRGVVSLAVALSTPEDMPGRNFVLLTTFTLILVTVVVQGGTLSTLIRWTGVGEGGEEADGFLLTEHEARARMATAQREAIEKLAVNEAGEVLHPRLLEQYRFREGAATRYSRDPGGLKNDRDAHYAALKGTIVAGRSEILRLHRAGKIHDHVLRRLETELDLQQLALET</sequence>
<keyword evidence="4 10" id="KW-0812">Transmembrane</keyword>
<keyword evidence="9 10" id="KW-0739">Sodium transport</keyword>
<comment type="subcellular location">
    <subcellularLocation>
        <location evidence="10">Cell inner membrane</location>
        <topology evidence="10">Multi-pass membrane protein</topology>
    </subcellularLocation>
    <subcellularLocation>
        <location evidence="1">Cell membrane</location>
        <topology evidence="1">Multi-pass membrane protein</topology>
    </subcellularLocation>
</comment>
<accession>A0A511X9Y1</accession>
<evidence type="ECO:0000256" key="9">
    <source>
        <dbReference type="ARBA" id="ARBA00023201"/>
    </source>
</evidence>
<evidence type="ECO:0000256" key="7">
    <source>
        <dbReference type="ARBA" id="ARBA00023065"/>
    </source>
</evidence>
<dbReference type="OrthoDB" id="9809206at2"/>
<keyword evidence="2 10" id="KW-0813">Transport</keyword>
<dbReference type="Pfam" id="PF00999">
    <property type="entry name" value="Na_H_Exchanger"/>
    <property type="match status" value="1"/>
</dbReference>
<feature type="transmembrane region" description="Helical" evidence="10">
    <location>
        <begin position="379"/>
        <end position="399"/>
    </location>
</feature>
<feature type="transmembrane region" description="Helical" evidence="10">
    <location>
        <begin position="6"/>
        <end position="24"/>
    </location>
</feature>
<feature type="domain" description="Cation/H+ exchanger transmembrane" evidence="11">
    <location>
        <begin position="14"/>
        <end position="405"/>
    </location>
</feature>
<evidence type="ECO:0000256" key="10">
    <source>
        <dbReference type="RuleBase" id="RU366002"/>
    </source>
</evidence>
<dbReference type="EMBL" id="BJYF01000008">
    <property type="protein sequence ID" value="GEN59732.1"/>
    <property type="molecule type" value="Genomic_DNA"/>
</dbReference>
<feature type="transmembrane region" description="Helical" evidence="10">
    <location>
        <begin position="210"/>
        <end position="228"/>
    </location>
</feature>
<feature type="transmembrane region" description="Helical" evidence="10">
    <location>
        <begin position="157"/>
        <end position="178"/>
    </location>
</feature>
<evidence type="ECO:0000313" key="12">
    <source>
        <dbReference type="EMBL" id="GEN59732.1"/>
    </source>
</evidence>
<dbReference type="InterPro" id="IPR004705">
    <property type="entry name" value="Cation/H_exchanger_CPA1_bac"/>
</dbReference>
<dbReference type="PANTHER" id="PTHR10110:SF86">
    <property type="entry name" value="SODIUM_HYDROGEN EXCHANGER 7"/>
    <property type="match status" value="1"/>
</dbReference>
<dbReference type="GO" id="GO:0015385">
    <property type="term" value="F:sodium:proton antiporter activity"/>
    <property type="evidence" value="ECO:0007669"/>
    <property type="project" value="InterPro"/>
</dbReference>
<keyword evidence="6 10" id="KW-0915">Sodium</keyword>
<feature type="transmembrane region" description="Helical" evidence="10">
    <location>
        <begin position="271"/>
        <end position="292"/>
    </location>
</feature>
<name>A0A511X9Y1_9PROT</name>
<evidence type="ECO:0000256" key="3">
    <source>
        <dbReference type="ARBA" id="ARBA00022475"/>
    </source>
</evidence>
<comment type="similarity">
    <text evidence="10">Belongs to the monovalent cation:proton antiporter 1 (CPA1) transporter (TC 2.A.36) family.</text>
</comment>
<protein>
    <submittedName>
        <fullName evidence="12">Na+/H+ antiporter</fullName>
    </submittedName>
</protein>
<evidence type="ECO:0000256" key="5">
    <source>
        <dbReference type="ARBA" id="ARBA00022989"/>
    </source>
</evidence>
<feature type="transmembrane region" description="Helical" evidence="10">
    <location>
        <begin position="304"/>
        <end position="326"/>
    </location>
</feature>
<dbReference type="GO" id="GO:0098719">
    <property type="term" value="P:sodium ion import across plasma membrane"/>
    <property type="evidence" value="ECO:0007669"/>
    <property type="project" value="TreeGrafter"/>
</dbReference>
<keyword evidence="13" id="KW-1185">Reference proteome</keyword>
<dbReference type="RefSeq" id="WP_026399235.1">
    <property type="nucleotide sequence ID" value="NZ_BAPG01000121.1"/>
</dbReference>
<keyword evidence="10" id="KW-0997">Cell inner membrane</keyword>
<keyword evidence="10" id="KW-0050">Antiport</keyword>
<organism evidence="12 13">
    <name type="scientific">Acetobacter nitrogenifigens DSM 23921 = NBRC 105050</name>
    <dbReference type="NCBI Taxonomy" id="1120919"/>
    <lineage>
        <taxon>Bacteria</taxon>
        <taxon>Pseudomonadati</taxon>
        <taxon>Pseudomonadota</taxon>
        <taxon>Alphaproteobacteria</taxon>
        <taxon>Acetobacterales</taxon>
        <taxon>Acetobacteraceae</taxon>
        <taxon>Acetobacter</taxon>
    </lineage>
</organism>
<dbReference type="NCBIfam" id="TIGR00831">
    <property type="entry name" value="a_cpa1"/>
    <property type="match status" value="1"/>
</dbReference>
<reference evidence="12 13" key="1">
    <citation type="submission" date="2019-07" db="EMBL/GenBank/DDBJ databases">
        <title>Whole genome shotgun sequence of Acetobacter nitrogenifigens NBRC 105050.</title>
        <authorList>
            <person name="Hosoyama A."/>
            <person name="Uohara A."/>
            <person name="Ohji S."/>
            <person name="Ichikawa N."/>
        </authorList>
    </citation>
    <scope>NUCLEOTIDE SEQUENCE [LARGE SCALE GENOMIC DNA]</scope>
    <source>
        <strain evidence="12 13">NBRC 105050</strain>
    </source>
</reference>
<dbReference type="PANTHER" id="PTHR10110">
    <property type="entry name" value="SODIUM/HYDROGEN EXCHANGER"/>
    <property type="match status" value="1"/>
</dbReference>
<feature type="transmembrane region" description="Helical" evidence="10">
    <location>
        <begin position="234"/>
        <end position="251"/>
    </location>
</feature>
<dbReference type="Gene3D" id="6.10.140.1330">
    <property type="match status" value="1"/>
</dbReference>
<dbReference type="GO" id="GO:0051453">
    <property type="term" value="P:regulation of intracellular pH"/>
    <property type="evidence" value="ECO:0007669"/>
    <property type="project" value="TreeGrafter"/>
</dbReference>
<keyword evidence="3" id="KW-1003">Cell membrane</keyword>
<dbReference type="GO" id="GO:0005886">
    <property type="term" value="C:plasma membrane"/>
    <property type="evidence" value="ECO:0007669"/>
    <property type="project" value="UniProtKB-SubCell"/>
</dbReference>
<keyword evidence="5 10" id="KW-1133">Transmembrane helix</keyword>
<evidence type="ECO:0000256" key="4">
    <source>
        <dbReference type="ARBA" id="ARBA00022692"/>
    </source>
</evidence>
<comment type="caution">
    <text evidence="12">The sequence shown here is derived from an EMBL/GenBank/DDBJ whole genome shotgun (WGS) entry which is preliminary data.</text>
</comment>
<dbReference type="AlphaFoldDB" id="A0A511X9Y1"/>
<evidence type="ECO:0000256" key="8">
    <source>
        <dbReference type="ARBA" id="ARBA00023136"/>
    </source>
</evidence>
<evidence type="ECO:0000256" key="1">
    <source>
        <dbReference type="ARBA" id="ARBA00004651"/>
    </source>
</evidence>
<keyword evidence="8 10" id="KW-0472">Membrane</keyword>
<gene>
    <name evidence="12" type="ORF">ANI02nite_16160</name>
</gene>
<dbReference type="GO" id="GO:0015386">
    <property type="term" value="F:potassium:proton antiporter activity"/>
    <property type="evidence" value="ECO:0007669"/>
    <property type="project" value="TreeGrafter"/>
</dbReference>
<evidence type="ECO:0000256" key="2">
    <source>
        <dbReference type="ARBA" id="ARBA00022448"/>
    </source>
</evidence>
<comment type="function">
    <text evidence="10">Na(+)/H(+) antiporter that extrudes sodium in exchange for external protons.</text>
</comment>
<feature type="transmembrane region" description="Helical" evidence="10">
    <location>
        <begin position="86"/>
        <end position="107"/>
    </location>
</feature>
<proteinExistence type="inferred from homology"/>
<evidence type="ECO:0000259" key="11">
    <source>
        <dbReference type="Pfam" id="PF00999"/>
    </source>
</evidence>
<feature type="transmembrane region" description="Helical" evidence="10">
    <location>
        <begin position="33"/>
        <end position="51"/>
    </location>
</feature>
<dbReference type="Proteomes" id="UP000321635">
    <property type="component" value="Unassembled WGS sequence"/>
</dbReference>